<keyword evidence="3" id="KW-1133">Transmembrane helix</keyword>
<gene>
    <name evidence="5" type="ORF">MSG_03782</name>
</gene>
<dbReference type="EMBL" id="AP018164">
    <property type="protein sequence ID" value="BAX93908.1"/>
    <property type="molecule type" value="Genomic_DNA"/>
</dbReference>
<dbReference type="PANTHER" id="PTHR43847">
    <property type="entry name" value="BLL3993 PROTEIN"/>
    <property type="match status" value="1"/>
</dbReference>
<evidence type="ECO:0000256" key="4">
    <source>
        <dbReference type="ARBA" id="ARBA00023136"/>
    </source>
</evidence>
<evidence type="ECO:0000313" key="5">
    <source>
        <dbReference type="EMBL" id="BAX93908.1"/>
    </source>
</evidence>
<evidence type="ECO:0000313" key="6">
    <source>
        <dbReference type="Proteomes" id="UP000217736"/>
    </source>
</evidence>
<accession>A0A1Z4ELT0</accession>
<evidence type="ECO:0000256" key="3">
    <source>
        <dbReference type="ARBA" id="ARBA00022989"/>
    </source>
</evidence>
<dbReference type="InterPro" id="IPR052527">
    <property type="entry name" value="Metal_cation-efflux_comp"/>
</dbReference>
<keyword evidence="4" id="KW-0472">Membrane</keyword>
<comment type="subcellular location">
    <subcellularLocation>
        <location evidence="1">Endomembrane system</location>
        <topology evidence="1">Multi-pass membrane protein</topology>
    </subcellularLocation>
</comment>
<dbReference type="InterPro" id="IPR007318">
    <property type="entry name" value="Phopholipid_MeTrfase"/>
</dbReference>
<dbReference type="AlphaFoldDB" id="A0A1Z4ELT0"/>
<dbReference type="Pfam" id="PF04191">
    <property type="entry name" value="PEMT"/>
    <property type="match status" value="1"/>
</dbReference>
<dbReference type="GO" id="GO:0012505">
    <property type="term" value="C:endomembrane system"/>
    <property type="evidence" value="ECO:0007669"/>
    <property type="project" value="UniProtKB-SubCell"/>
</dbReference>
<organism evidence="5 6">
    <name type="scientific">Mycobacterium shigaense</name>
    <dbReference type="NCBI Taxonomy" id="722731"/>
    <lineage>
        <taxon>Bacteria</taxon>
        <taxon>Bacillati</taxon>
        <taxon>Actinomycetota</taxon>
        <taxon>Actinomycetes</taxon>
        <taxon>Mycobacteriales</taxon>
        <taxon>Mycobacteriaceae</taxon>
        <taxon>Mycobacterium</taxon>
        <taxon>Mycobacterium simiae complex</taxon>
    </lineage>
</organism>
<protein>
    <submittedName>
        <fullName evidence="5">Membrane protein</fullName>
    </submittedName>
</protein>
<sequence>MNTGIRIAASSVLGTATMAVILFAPARTLNYWQAWVFLAVFTAATLLPSIYLARTNPAALRRRIHAGPRAETRPAQKIIIVASFFSMVATMAFSALDHRFAWSPVPAWVCVLGDALVVVGLGVAQLVIVQNGYAAATITVEAGQTLTTDGLYGFVRHPMYAGDVVMMVGMPLALGSYWGLIFVIPGAVALVLRILDEEELLTSELPGYREYAQRVRYRLLPYAW</sequence>
<keyword evidence="2" id="KW-0812">Transmembrane</keyword>
<evidence type="ECO:0000256" key="2">
    <source>
        <dbReference type="ARBA" id="ARBA00022692"/>
    </source>
</evidence>
<reference evidence="6" key="1">
    <citation type="submission" date="2017-06" db="EMBL/GenBank/DDBJ databases">
        <title>Complete Genome Sequence of Mycobacterium shigaense.</title>
        <authorList>
            <person name="Fukano H."/>
            <person name="Yoshida M."/>
            <person name="Kazumi Y."/>
            <person name="Ogura Y."/>
            <person name="Mitarai S."/>
            <person name="Hayashi T."/>
            <person name="Hoshino Y."/>
        </authorList>
    </citation>
    <scope>NUCLEOTIDE SEQUENCE [LARGE SCALE GENOMIC DNA]</scope>
    <source>
        <strain evidence="6">UN-152</strain>
    </source>
</reference>
<dbReference type="KEGG" id="mshg:MSG_03782"/>
<dbReference type="OrthoDB" id="7203053at2"/>
<dbReference type="Gene3D" id="1.20.120.1630">
    <property type="match status" value="1"/>
</dbReference>
<dbReference type="Proteomes" id="UP000217736">
    <property type="component" value="Chromosome"/>
</dbReference>
<name>A0A1Z4ELT0_9MYCO</name>
<keyword evidence="6" id="KW-1185">Reference proteome</keyword>
<dbReference type="PANTHER" id="PTHR43847:SF1">
    <property type="entry name" value="BLL3993 PROTEIN"/>
    <property type="match status" value="1"/>
</dbReference>
<proteinExistence type="predicted"/>
<dbReference type="RefSeq" id="WP_096441953.1">
    <property type="nucleotide sequence ID" value="NZ_AP018164.1"/>
</dbReference>
<evidence type="ECO:0000256" key="1">
    <source>
        <dbReference type="ARBA" id="ARBA00004127"/>
    </source>
</evidence>